<dbReference type="STRING" id="1618583.US75_C0001G0001"/>
<gene>
    <name evidence="1" type="ORF">US75_C0001G0001</name>
</gene>
<sequence>MDMMKRYLFIISFCIFLILPITKVIAASNGSSVRNQTSTKVQQKLESRQDALTKIQETVQARTKQRTATGEGMLSQQKRGLVTNYYNKMSDRMWALVDRLSVLVTRIEARIAVVDNETDKDLTLVISDVNAAKTLLADTKAVLTSSDEMFQTVIASSDPKESFEILRENINDIKMNLVAVHKLLVKVIGNLEGLTGGVKYQAPTVTPGAI</sequence>
<proteinExistence type="predicted"/>
<evidence type="ECO:0000313" key="2">
    <source>
        <dbReference type="Proteomes" id="UP000034096"/>
    </source>
</evidence>
<name>A0A0G0L6B1_9BACT</name>
<accession>A0A0G0L6B1</accession>
<organism evidence="1 2">
    <name type="scientific">Candidatus Woesebacteria bacterium GW2011_GWC1_38_13</name>
    <dbReference type="NCBI Taxonomy" id="1618583"/>
    <lineage>
        <taxon>Bacteria</taxon>
        <taxon>Candidatus Woeseibacteriota</taxon>
    </lineage>
</organism>
<dbReference type="Proteomes" id="UP000034096">
    <property type="component" value="Unassembled WGS sequence"/>
</dbReference>
<protein>
    <submittedName>
        <fullName evidence="1">Uncharacterized protein</fullName>
    </submittedName>
</protein>
<reference evidence="1 2" key="1">
    <citation type="journal article" date="2015" name="Nature">
        <title>rRNA introns, odd ribosomes, and small enigmatic genomes across a large radiation of phyla.</title>
        <authorList>
            <person name="Brown C.T."/>
            <person name="Hug L.A."/>
            <person name="Thomas B.C."/>
            <person name="Sharon I."/>
            <person name="Castelle C.J."/>
            <person name="Singh A."/>
            <person name="Wilkins M.J."/>
            <person name="Williams K.H."/>
            <person name="Banfield J.F."/>
        </authorList>
    </citation>
    <scope>NUCLEOTIDE SEQUENCE [LARGE SCALE GENOMIC DNA]</scope>
</reference>
<comment type="caution">
    <text evidence="1">The sequence shown here is derived from an EMBL/GenBank/DDBJ whole genome shotgun (WGS) entry which is preliminary data.</text>
</comment>
<dbReference type="AlphaFoldDB" id="A0A0G0L6B1"/>
<dbReference type="EMBL" id="LBUE01000001">
    <property type="protein sequence ID" value="KKQ56944.1"/>
    <property type="molecule type" value="Genomic_DNA"/>
</dbReference>
<evidence type="ECO:0000313" key="1">
    <source>
        <dbReference type="EMBL" id="KKQ56944.1"/>
    </source>
</evidence>